<keyword evidence="3 6" id="KW-0479">Metal-binding</keyword>
<gene>
    <name evidence="9" type="ORF">GGQ88_003499</name>
</gene>
<keyword evidence="7" id="KW-0812">Transmembrane</keyword>
<dbReference type="Gene3D" id="1.10.760.10">
    <property type="entry name" value="Cytochrome c-like domain"/>
    <property type="match status" value="2"/>
</dbReference>
<feature type="transmembrane region" description="Helical" evidence="7">
    <location>
        <begin position="12"/>
        <end position="31"/>
    </location>
</feature>
<evidence type="ECO:0000256" key="7">
    <source>
        <dbReference type="SAM" id="Phobius"/>
    </source>
</evidence>
<keyword evidence="10" id="KW-1185">Reference proteome</keyword>
<evidence type="ECO:0000256" key="5">
    <source>
        <dbReference type="ARBA" id="ARBA00023004"/>
    </source>
</evidence>
<proteinExistence type="predicted"/>
<reference evidence="9 10" key="1">
    <citation type="submission" date="2020-08" db="EMBL/GenBank/DDBJ databases">
        <title>Genomic Encyclopedia of Type Strains, Phase IV (KMG-IV): sequencing the most valuable type-strain genomes for metagenomic binning, comparative biology and taxonomic classification.</title>
        <authorList>
            <person name="Goeker M."/>
        </authorList>
    </citation>
    <scope>NUCLEOTIDE SEQUENCE [LARGE SCALE GENOMIC DNA]</scope>
    <source>
        <strain evidence="9 10">DSM 14552</strain>
    </source>
</reference>
<accession>A0A7W6EXE2</accession>
<evidence type="ECO:0000313" key="10">
    <source>
        <dbReference type="Proteomes" id="UP000562395"/>
    </source>
</evidence>
<keyword evidence="4" id="KW-0249">Electron transport</keyword>
<keyword evidence="5 6" id="KW-0408">Iron</keyword>
<dbReference type="AlphaFoldDB" id="A0A7W6EXE2"/>
<dbReference type="PROSITE" id="PS51007">
    <property type="entry name" value="CYTC"/>
    <property type="match status" value="2"/>
</dbReference>
<evidence type="ECO:0000256" key="2">
    <source>
        <dbReference type="ARBA" id="ARBA00022617"/>
    </source>
</evidence>
<keyword evidence="7" id="KW-0472">Membrane</keyword>
<dbReference type="EMBL" id="JACICY010000011">
    <property type="protein sequence ID" value="MBB3862201.1"/>
    <property type="molecule type" value="Genomic_DNA"/>
</dbReference>
<dbReference type="InterPro" id="IPR002327">
    <property type="entry name" value="Cyt_c_1A/1B"/>
</dbReference>
<evidence type="ECO:0000256" key="6">
    <source>
        <dbReference type="PROSITE-ProRule" id="PRU00433"/>
    </source>
</evidence>
<evidence type="ECO:0000259" key="8">
    <source>
        <dbReference type="PROSITE" id="PS51007"/>
    </source>
</evidence>
<dbReference type="GO" id="GO:0046872">
    <property type="term" value="F:metal ion binding"/>
    <property type="evidence" value="ECO:0007669"/>
    <property type="project" value="UniProtKB-KW"/>
</dbReference>
<dbReference type="GO" id="GO:0020037">
    <property type="term" value="F:heme binding"/>
    <property type="evidence" value="ECO:0007669"/>
    <property type="project" value="InterPro"/>
</dbReference>
<comment type="caution">
    <text evidence="9">The sequence shown here is derived from an EMBL/GenBank/DDBJ whole genome shotgun (WGS) entry which is preliminary data.</text>
</comment>
<dbReference type="InterPro" id="IPR036909">
    <property type="entry name" value="Cyt_c-like_dom_sf"/>
</dbReference>
<evidence type="ECO:0000256" key="1">
    <source>
        <dbReference type="ARBA" id="ARBA00022448"/>
    </source>
</evidence>
<dbReference type="Proteomes" id="UP000562395">
    <property type="component" value="Unassembled WGS sequence"/>
</dbReference>
<dbReference type="Pfam" id="PF00034">
    <property type="entry name" value="Cytochrom_C"/>
    <property type="match status" value="2"/>
</dbReference>
<dbReference type="GO" id="GO:0009055">
    <property type="term" value="F:electron transfer activity"/>
    <property type="evidence" value="ECO:0007669"/>
    <property type="project" value="InterPro"/>
</dbReference>
<protein>
    <submittedName>
        <fullName evidence="9">Cytochrome c</fullName>
    </submittedName>
</protein>
<dbReference type="InterPro" id="IPR009056">
    <property type="entry name" value="Cyt_c-like_dom"/>
</dbReference>
<keyword evidence="7" id="KW-1133">Transmembrane helix</keyword>
<feature type="domain" description="Cytochrome c" evidence="8">
    <location>
        <begin position="195"/>
        <end position="296"/>
    </location>
</feature>
<organism evidence="9 10">
    <name type="scientific">Novosphingobium hassiacum</name>
    <dbReference type="NCBI Taxonomy" id="173676"/>
    <lineage>
        <taxon>Bacteria</taxon>
        <taxon>Pseudomonadati</taxon>
        <taxon>Pseudomonadota</taxon>
        <taxon>Alphaproteobacteria</taxon>
        <taxon>Sphingomonadales</taxon>
        <taxon>Sphingomonadaceae</taxon>
        <taxon>Novosphingobium</taxon>
    </lineage>
</organism>
<dbReference type="PRINTS" id="PR00604">
    <property type="entry name" value="CYTCHRMECIAB"/>
</dbReference>
<dbReference type="PANTHER" id="PTHR11961">
    <property type="entry name" value="CYTOCHROME C"/>
    <property type="match status" value="1"/>
</dbReference>
<keyword evidence="2 6" id="KW-0349">Heme</keyword>
<sequence length="296" mass="30289">MDDRFNTIAGWTLFGGIVALGLSSLSAHYYLADKEHRPETMGYAIEGVEEEGGAGAAAELPLPNLLAAGDVKAGEAIFAKCKACHTADQGAANGIGPNLYKVVGEGVAEGRAGFAFSDALKSKGGTWDFASLDTWLKDPKAYAPGTKMSFAGLPKAQDRANVILYLNSLGSNLPLPAPVAVPAAGAAPAAVAVVGDATKGEAVFAKCKACHTIDQGGANGIGPNLFAVAGEKVAGDRGGYAFSDALKTKGGVWDDATLDAWLLSPAKFAPGTKMTFAGLPDAQQRADVVAYLNTKK</sequence>
<evidence type="ECO:0000256" key="3">
    <source>
        <dbReference type="ARBA" id="ARBA00022723"/>
    </source>
</evidence>
<evidence type="ECO:0000256" key="4">
    <source>
        <dbReference type="ARBA" id="ARBA00022982"/>
    </source>
</evidence>
<evidence type="ECO:0000313" key="9">
    <source>
        <dbReference type="EMBL" id="MBB3862201.1"/>
    </source>
</evidence>
<feature type="domain" description="Cytochrome c" evidence="8">
    <location>
        <begin position="69"/>
        <end position="170"/>
    </location>
</feature>
<dbReference type="RefSeq" id="WP_183614693.1">
    <property type="nucleotide sequence ID" value="NZ_JACICY010000011.1"/>
</dbReference>
<name>A0A7W6EXE2_9SPHN</name>
<dbReference type="SUPFAM" id="SSF46626">
    <property type="entry name" value="Cytochrome c"/>
    <property type="match status" value="2"/>
</dbReference>
<keyword evidence="1" id="KW-0813">Transport</keyword>